<evidence type="ECO:0000256" key="5">
    <source>
        <dbReference type="ARBA" id="ARBA00022552"/>
    </source>
</evidence>
<protein>
    <recommendedName>
        <fullName evidence="3 9">U3 small nucleolar RNA-associated protein 10</fullName>
    </recommendedName>
</protein>
<dbReference type="InParanoid" id="A0A1Y1UJF1"/>
<dbReference type="GO" id="GO:0032040">
    <property type="term" value="C:small-subunit processome"/>
    <property type="evidence" value="ECO:0007669"/>
    <property type="project" value="TreeGrafter"/>
</dbReference>
<dbReference type="PANTHER" id="PTHR13457:SF1">
    <property type="entry name" value="HEAT REPEAT-CONTAINING PROTEIN 1"/>
    <property type="match status" value="1"/>
</dbReference>
<dbReference type="RefSeq" id="XP_021871611.1">
    <property type="nucleotide sequence ID" value="XM_022018114.1"/>
</dbReference>
<keyword evidence="4 9" id="KW-0690">Ribosome biogenesis</keyword>
<keyword evidence="6 9" id="KW-0539">Nucleus</keyword>
<evidence type="ECO:0000256" key="4">
    <source>
        <dbReference type="ARBA" id="ARBA00022517"/>
    </source>
</evidence>
<dbReference type="EMBL" id="NBSH01000005">
    <property type="protein sequence ID" value="ORX37624.1"/>
    <property type="molecule type" value="Genomic_DNA"/>
</dbReference>
<evidence type="ECO:0000313" key="12">
    <source>
        <dbReference type="EMBL" id="ORX37624.1"/>
    </source>
</evidence>
<evidence type="ECO:0000256" key="8">
    <source>
        <dbReference type="PROSITE-ProRule" id="PRU00103"/>
    </source>
</evidence>
<dbReference type="STRING" id="4999.A0A1Y1UJF1"/>
<dbReference type="FunCoup" id="A0A1Y1UJF1">
    <property type="interactions" value="620"/>
</dbReference>
<comment type="caution">
    <text evidence="12">The sequence shown here is derived from an EMBL/GenBank/DDBJ whole genome shotgun (WGS) entry which is preliminary data.</text>
</comment>
<dbReference type="GeneID" id="33559923"/>
<dbReference type="OrthoDB" id="31183at2759"/>
<dbReference type="InterPro" id="IPR021133">
    <property type="entry name" value="HEAT_type_2"/>
</dbReference>
<proteinExistence type="inferred from homology"/>
<reference evidence="12 13" key="1">
    <citation type="submission" date="2017-03" db="EMBL/GenBank/DDBJ databases">
        <title>Widespread Adenine N6-methylation of Active Genes in Fungi.</title>
        <authorList>
            <consortium name="DOE Joint Genome Institute"/>
            <person name="Mondo S.J."/>
            <person name="Dannebaum R.O."/>
            <person name="Kuo R.C."/>
            <person name="Louie K.B."/>
            <person name="Bewick A.J."/>
            <person name="Labutti K."/>
            <person name="Haridas S."/>
            <person name="Kuo A."/>
            <person name="Salamov A."/>
            <person name="Ahrendt S.R."/>
            <person name="Lau R."/>
            <person name="Bowen B.P."/>
            <person name="Lipzen A."/>
            <person name="Sullivan W."/>
            <person name="Andreopoulos W.B."/>
            <person name="Clum A."/>
            <person name="Lindquist E."/>
            <person name="Daum C."/>
            <person name="Northen T.R."/>
            <person name="Ramamoorthy G."/>
            <person name="Schmitz R.J."/>
            <person name="Gryganskyi A."/>
            <person name="Culley D."/>
            <person name="Magnuson J."/>
            <person name="James T.Y."/>
            <person name="O'Malley M.A."/>
            <person name="Stajich J.E."/>
            <person name="Spatafora J.W."/>
            <person name="Visel A."/>
            <person name="Grigoriev I.V."/>
        </authorList>
    </citation>
    <scope>NUCLEOTIDE SEQUENCE [LARGE SCALE GENOMIC DNA]</scope>
    <source>
        <strain evidence="12 13">NRRL Y-17943</strain>
    </source>
</reference>
<dbReference type="GO" id="GO:0034455">
    <property type="term" value="C:t-UTP complex"/>
    <property type="evidence" value="ECO:0007669"/>
    <property type="project" value="TreeGrafter"/>
</dbReference>
<dbReference type="PANTHER" id="PTHR13457">
    <property type="entry name" value="BAP28"/>
    <property type="match status" value="1"/>
</dbReference>
<dbReference type="SUPFAM" id="SSF48371">
    <property type="entry name" value="ARM repeat"/>
    <property type="match status" value="2"/>
</dbReference>
<dbReference type="InterPro" id="IPR016024">
    <property type="entry name" value="ARM-type_fold"/>
</dbReference>
<dbReference type="GO" id="GO:0030515">
    <property type="term" value="F:snoRNA binding"/>
    <property type="evidence" value="ECO:0007669"/>
    <property type="project" value="TreeGrafter"/>
</dbReference>
<comment type="similarity">
    <text evidence="2 9">Belongs to the HEATR1/UTP10 family.</text>
</comment>
<dbReference type="Proteomes" id="UP000193218">
    <property type="component" value="Unassembled WGS sequence"/>
</dbReference>
<comment type="function">
    <text evidence="9">Involved in nucleolar processing of pre-18S ribosomal RNA.</text>
</comment>
<dbReference type="GO" id="GO:0030686">
    <property type="term" value="C:90S preribosome"/>
    <property type="evidence" value="ECO:0007669"/>
    <property type="project" value="TreeGrafter"/>
</dbReference>
<dbReference type="InterPro" id="IPR056473">
    <property type="entry name" value="HEAT_Utp10/HEAT1"/>
</dbReference>
<feature type="domain" description="BP28 C-terminal" evidence="11">
    <location>
        <begin position="1674"/>
        <end position="1823"/>
    </location>
</feature>
<comment type="subcellular location">
    <subcellularLocation>
        <location evidence="1 9">Nucleus</location>
        <location evidence="1 9">Nucleolus</location>
    </subcellularLocation>
</comment>
<dbReference type="InterPro" id="IPR040191">
    <property type="entry name" value="UTP10"/>
</dbReference>
<evidence type="ECO:0000256" key="9">
    <source>
        <dbReference type="RuleBase" id="RU367065"/>
    </source>
</evidence>
<dbReference type="GO" id="GO:0045943">
    <property type="term" value="P:positive regulation of transcription by RNA polymerase I"/>
    <property type="evidence" value="ECO:0007669"/>
    <property type="project" value="TreeGrafter"/>
</dbReference>
<dbReference type="InterPro" id="IPR012954">
    <property type="entry name" value="BP28_C_dom"/>
</dbReference>
<sequence length="1957" mass="216360">MSSLAAQLQGIASLDASRLTSRTGAPTSKSYLFPPKVAADHDLDTIYALGLSGYEELLALDPSFEEFEDDLFSEQAKRTDRMILNAEENQKLDAVLERCLWRLSRWIGVMAGGRCIEWLVRRFRVHEMNAEIVLQVFYPYHSTPNFARMLAILSIPNQSAYHAPFNPLGKDAQAVPRSYIAAAISPEKDRSLRLLEDVLSLLKRAHKEGALYRGLMTFWSGTLVDLLDRYQAGKKVLEGLVKLLVESFVDILTMKNGGPDLNASIYPPLILLTRTVRLADEVFLVLLDAIMTPNTGADPTQRVFTLLFVLEDRGAWTLELGEQGVEKLGRVKQLGEILLGARQRYGFDNALATILRIMSSNDSFAPHLDKLIDNMELSAPLVEVVATGLAKHSSAESEDLLGKLREKYPAIVDRVVTVQQGENHRQEMSTVPKTEIFGADVAARIRGVNELFANQNQQDSDTVREIILTRLRYDEPEVLSTIYKHTDGLSSILKDDSSYLDAVAPAFSGHRTDARVARVHLAFACNQYCSSNDTRIDVFKRLIFPALLVQSEPALLDEDCWSVIQNSSWGKLSLARACHGFSQSVTPETLQSAAQELSGAIIKSETHRDLIDFVFTQLSSSHTPSKLLAHLILICLIITTSESELGHRTLSYLSRLQTDIKYQDIGESTDPMSPLLLRAVCERPRDKTTATRLQLALYAALSTIKRVETNDISIVNPQFQGISCQTFATSLYALSNSDILPVQLSQAILRSVLTQLRDDALIFLASVWTAGPRHARVAALRHALSYLNAQSSSGREKLDFQLIIPALLVAMQDKSKDVRTAAVGLLEKVSGVVEDGGSETYALNSIYGARSEKVQLLRQSDLKVYLESLTAQSAEIILDPGHLKVVHAKHLGGHHGSTRKNSTHRRAVISALASHIQAWSSINARLALLSSLEDIPDTTVFEEILPLLSSSQELEWVSGLALESRARYLGLLFKTLTRMTMSQLTEESAGWICLRDLLTQHGDLAPVLRSLLFKRLQIGVFEGLRSHLKVLFVTALLDSLHDEHKHDSVETVEALRTLKMDSPLLQELLQNLCQAMETSHNRKRQKQETKSHADKSEQSLDDLTVLIDSRDWNAIPGPAAPLVATLMNVLSSLLAKRQGVKKGIDYLEQEILGAILSLLEALTDAEELNKAHVGIEVIIKVIRASNNPRTSQRSLLVISELARFIPESVLHNVMPIFTFMGASDFQRDDAYSFSVVEKTISKIIPVLISSLKTKDLDRLELYKEALPIMSIFTDMAGRLPRHRTLPFFIHLVKSLDTGYFLPAIAILLVDRATTKSGRGGQSSALALELPISVTTSFSIEDQLLALQEVVKETRRLCHAPDTALVSQNNQDNLADRTTKQINAMLSFTLTLLSRLAGKSCDQTVVQEIVSSLVELAGLDRDGVTHIEPVLAAAMQLLSADNFFKVVLAAIASNDNQYSEMGLKVFNERLPLVKTEVRSRNASVLGDIVKAASERLSDPVTVSSALAAIQAVVVSAKDNSEDVYFAQVVPSLLKIISNLQGRHLTVASLNLLDALVKQLGSRIIPSIQGIVDLGLKLLQSSSDTMMRETTGVLGTLLSTVPTFISSKQMHSVLATCLEHYNRDPTTMAGLMSVTAKKVPTKSLFPIMMEMWKSVKESQLIPFFEVLRLALKNADRPGLATLTKKTFALFLEVFDLPWKLESKAFDQDVIDTIEASAISSFLEFVTKLNEATFRPLFTRLFDWSVIDLEGQDEQHLIRRKVVLFKVMLGLLQRFKNLLSPYIGILLPHVQELLASFASGDLTDVRLWQLVLETMGKSFAVDDGAYWSDGSVLKIIPSLVPQLGAGTRLAIQSQADRSVSQCLASLAESTTSETVLKALNTAICLQTRDDDAQVRMAALHALDGIWEVQGEELVAFVAETVGDYLSELLEDENSDVVAMARRVLGRIEKASGADVEEYLE</sequence>
<evidence type="ECO:0000313" key="13">
    <source>
        <dbReference type="Proteomes" id="UP000193218"/>
    </source>
</evidence>
<accession>A0A1Y1UJF1</accession>
<comment type="subunit">
    <text evidence="9">Component of the ribosomal small subunit (SSU) processome.</text>
</comment>
<keyword evidence="7 9" id="KW-0687">Ribonucleoprotein</keyword>
<evidence type="ECO:0000259" key="11">
    <source>
        <dbReference type="SMART" id="SM01036"/>
    </source>
</evidence>
<dbReference type="PROSITE" id="PS50077">
    <property type="entry name" value="HEAT_REPEAT"/>
    <property type="match status" value="1"/>
</dbReference>
<dbReference type="SMART" id="SM01036">
    <property type="entry name" value="BP28CT"/>
    <property type="match status" value="1"/>
</dbReference>
<evidence type="ECO:0000256" key="7">
    <source>
        <dbReference type="ARBA" id="ARBA00023274"/>
    </source>
</evidence>
<name>A0A1Y1UJF1_9TREE</name>
<evidence type="ECO:0000256" key="3">
    <source>
        <dbReference type="ARBA" id="ARBA00015399"/>
    </source>
</evidence>
<feature type="compositionally biased region" description="Basic and acidic residues" evidence="10">
    <location>
        <begin position="1086"/>
        <end position="1097"/>
    </location>
</feature>
<evidence type="ECO:0000256" key="2">
    <source>
        <dbReference type="ARBA" id="ARBA00010559"/>
    </source>
</evidence>
<dbReference type="Pfam" id="PF08146">
    <property type="entry name" value="BP28CT"/>
    <property type="match status" value="1"/>
</dbReference>
<dbReference type="InterPro" id="IPR011989">
    <property type="entry name" value="ARM-like"/>
</dbReference>
<evidence type="ECO:0000256" key="6">
    <source>
        <dbReference type="ARBA" id="ARBA00023242"/>
    </source>
</evidence>
<evidence type="ECO:0000256" key="10">
    <source>
        <dbReference type="SAM" id="MobiDB-lite"/>
    </source>
</evidence>
<dbReference type="Pfam" id="PF23243">
    <property type="entry name" value="HEAT_HEATR1"/>
    <property type="match status" value="1"/>
</dbReference>
<keyword evidence="5 9" id="KW-0698">rRNA processing</keyword>
<keyword evidence="13" id="KW-1185">Reference proteome</keyword>
<dbReference type="GO" id="GO:0000462">
    <property type="term" value="P:maturation of SSU-rRNA from tricistronic rRNA transcript (SSU-rRNA, 5.8S rRNA, LSU-rRNA)"/>
    <property type="evidence" value="ECO:0007669"/>
    <property type="project" value="TreeGrafter"/>
</dbReference>
<feature type="repeat" description="HEAT" evidence="8">
    <location>
        <begin position="803"/>
        <end position="841"/>
    </location>
</feature>
<evidence type="ECO:0000256" key="1">
    <source>
        <dbReference type="ARBA" id="ARBA00004604"/>
    </source>
</evidence>
<gene>
    <name evidence="12" type="ORF">BD324DRAFT_650190</name>
</gene>
<organism evidence="12 13">
    <name type="scientific">Kockovaella imperatae</name>
    <dbReference type="NCBI Taxonomy" id="4999"/>
    <lineage>
        <taxon>Eukaryota</taxon>
        <taxon>Fungi</taxon>
        <taxon>Dikarya</taxon>
        <taxon>Basidiomycota</taxon>
        <taxon>Agaricomycotina</taxon>
        <taxon>Tremellomycetes</taxon>
        <taxon>Tremellales</taxon>
        <taxon>Cuniculitremaceae</taxon>
        <taxon>Kockovaella</taxon>
    </lineage>
</organism>
<feature type="region of interest" description="Disordered" evidence="10">
    <location>
        <begin position="1077"/>
        <end position="1097"/>
    </location>
</feature>
<dbReference type="Gene3D" id="1.25.10.10">
    <property type="entry name" value="Leucine-rich Repeat Variant"/>
    <property type="match status" value="3"/>
</dbReference>